<reference evidence="2 3" key="1">
    <citation type="submission" date="2019-12" db="EMBL/GenBank/DDBJ databases">
        <authorList>
            <person name="Li M."/>
        </authorList>
    </citation>
    <scope>NUCLEOTIDE SEQUENCE [LARGE SCALE GENOMIC DNA]</scope>
    <source>
        <strain evidence="2 3">GBMRC 2046</strain>
    </source>
</reference>
<dbReference type="InterPro" id="IPR016085">
    <property type="entry name" value="Protease_inh_B-barrel_dom"/>
</dbReference>
<proteinExistence type="predicted"/>
<organism evidence="2 3">
    <name type="scientific">Stappia sediminis</name>
    <dbReference type="NCBI Taxonomy" id="2692190"/>
    <lineage>
        <taxon>Bacteria</taxon>
        <taxon>Pseudomonadati</taxon>
        <taxon>Pseudomonadota</taxon>
        <taxon>Alphaproteobacteria</taxon>
        <taxon>Hyphomicrobiales</taxon>
        <taxon>Stappiaceae</taxon>
        <taxon>Stappia</taxon>
    </lineage>
</organism>
<keyword evidence="1" id="KW-0732">Signal</keyword>
<dbReference type="Proteomes" id="UP000433101">
    <property type="component" value="Unassembled WGS sequence"/>
</dbReference>
<name>A0A7X3LW04_9HYPH</name>
<dbReference type="GO" id="GO:0004866">
    <property type="term" value="F:endopeptidase inhibitor activity"/>
    <property type="evidence" value="ECO:0007669"/>
    <property type="project" value="InterPro"/>
</dbReference>
<comment type="caution">
    <text evidence="2">The sequence shown here is derived from an EMBL/GenBank/DDBJ whole genome shotgun (WGS) entry which is preliminary data.</text>
</comment>
<evidence type="ECO:0000313" key="3">
    <source>
        <dbReference type="Proteomes" id="UP000433101"/>
    </source>
</evidence>
<keyword evidence="3" id="KW-1185">Reference proteome</keyword>
<dbReference type="AlphaFoldDB" id="A0A7X3LW04"/>
<accession>A0A7X3LW04</accession>
<dbReference type="EMBL" id="WUMV01000006">
    <property type="protein sequence ID" value="MXN66085.1"/>
    <property type="molecule type" value="Genomic_DNA"/>
</dbReference>
<evidence type="ECO:0000313" key="2">
    <source>
        <dbReference type="EMBL" id="MXN66085.1"/>
    </source>
</evidence>
<dbReference type="SUPFAM" id="SSF50882">
    <property type="entry name" value="beta-Barrel protease inhibitors"/>
    <property type="match status" value="1"/>
</dbReference>
<sequence>MVRAPVLVAACLALAACQSGSESPPPALFASAPQVEPAVAAHRGDSGQPVSAPLSLVPETAAQSVPSAVSPARPFVAAATQGSTLSGTDLGEITQGYWRVVTLAGCGLRFGHPGVAGAPVSASGCGASAVAGAHTWSVTGDTLRLLDASGVEVATLFVDRPDLLTGYTPSGAEIVLSR</sequence>
<evidence type="ECO:0000256" key="1">
    <source>
        <dbReference type="SAM" id="SignalP"/>
    </source>
</evidence>
<feature type="chain" id="PRO_5031095142" description="Protease inhibitor Inh" evidence="1">
    <location>
        <begin position="16"/>
        <end position="178"/>
    </location>
</feature>
<evidence type="ECO:0008006" key="4">
    <source>
        <dbReference type="Google" id="ProtNLM"/>
    </source>
</evidence>
<gene>
    <name evidence="2" type="ORF">GR183_14315</name>
</gene>
<feature type="signal peptide" evidence="1">
    <location>
        <begin position="1"/>
        <end position="15"/>
    </location>
</feature>
<dbReference type="RefSeq" id="WP_160776307.1">
    <property type="nucleotide sequence ID" value="NZ_WUMV01000006.1"/>
</dbReference>
<dbReference type="PROSITE" id="PS51257">
    <property type="entry name" value="PROKAR_LIPOPROTEIN"/>
    <property type="match status" value="1"/>
</dbReference>
<protein>
    <recommendedName>
        <fullName evidence="4">Protease inhibitor Inh</fullName>
    </recommendedName>
</protein>